<keyword evidence="4" id="KW-0808">Transferase</keyword>
<dbReference type="InterPro" id="IPR050903">
    <property type="entry name" value="Bact_Chemotaxis_MeTrfase"/>
</dbReference>
<reference evidence="7" key="1">
    <citation type="submission" date="2023-05" db="EMBL/GenBank/DDBJ databases">
        <authorList>
            <person name="Zhang X."/>
        </authorList>
    </citation>
    <scope>NUCLEOTIDE SEQUENCE</scope>
    <source>
        <strain evidence="7">YF14B1</strain>
    </source>
</reference>
<dbReference type="InterPro" id="IPR026024">
    <property type="entry name" value="Chemotaxis_MeTrfase_CheR"/>
</dbReference>
<dbReference type="SUPFAM" id="SSF47757">
    <property type="entry name" value="Chemotaxis receptor methyltransferase CheR, N-terminal domain"/>
    <property type="match status" value="1"/>
</dbReference>
<evidence type="ECO:0000313" key="7">
    <source>
        <dbReference type="EMBL" id="MDJ1485500.1"/>
    </source>
</evidence>
<evidence type="ECO:0000256" key="4">
    <source>
        <dbReference type="ARBA" id="ARBA00022679"/>
    </source>
</evidence>
<dbReference type="InterPro" id="IPR029063">
    <property type="entry name" value="SAM-dependent_MTases_sf"/>
</dbReference>
<evidence type="ECO:0000256" key="1">
    <source>
        <dbReference type="ARBA" id="ARBA00001541"/>
    </source>
</evidence>
<dbReference type="PRINTS" id="PR00996">
    <property type="entry name" value="CHERMTFRASE"/>
</dbReference>
<dbReference type="RefSeq" id="WP_313988145.1">
    <property type="nucleotide sequence ID" value="NZ_JASJOR010000002.1"/>
</dbReference>
<evidence type="ECO:0000313" key="8">
    <source>
        <dbReference type="Proteomes" id="UP001241110"/>
    </source>
</evidence>
<dbReference type="InterPro" id="IPR022641">
    <property type="entry name" value="CheR_N"/>
</dbReference>
<dbReference type="Pfam" id="PF01739">
    <property type="entry name" value="CheR"/>
    <property type="match status" value="1"/>
</dbReference>
<gene>
    <name evidence="7" type="ORF">QNI16_33730</name>
</gene>
<keyword evidence="3" id="KW-0489">Methyltransferase</keyword>
<dbReference type="Gene3D" id="1.10.155.10">
    <property type="entry name" value="Chemotaxis receptor methyltransferase CheR, N-terminal domain"/>
    <property type="match status" value="1"/>
</dbReference>
<dbReference type="PANTHER" id="PTHR24422:SF26">
    <property type="entry name" value="CHEMOTAXIS PROTEIN METHYLTRANSFERASE"/>
    <property type="match status" value="1"/>
</dbReference>
<dbReference type="InterPro" id="IPR036804">
    <property type="entry name" value="CheR_N_sf"/>
</dbReference>
<dbReference type="Gene3D" id="3.40.50.150">
    <property type="entry name" value="Vaccinia Virus protein VP39"/>
    <property type="match status" value="1"/>
</dbReference>
<dbReference type="PROSITE" id="PS50123">
    <property type="entry name" value="CHER"/>
    <property type="match status" value="1"/>
</dbReference>
<dbReference type="InterPro" id="IPR022642">
    <property type="entry name" value="CheR_C"/>
</dbReference>
<accession>A0AAE3QYH2</accession>
<dbReference type="Proteomes" id="UP001241110">
    <property type="component" value="Unassembled WGS sequence"/>
</dbReference>
<evidence type="ECO:0000259" key="6">
    <source>
        <dbReference type="PROSITE" id="PS50123"/>
    </source>
</evidence>
<comment type="caution">
    <text evidence="7">The sequence shown here is derived from an EMBL/GenBank/DDBJ whole genome shotgun (WGS) entry which is preliminary data.</text>
</comment>
<organism evidence="7 8">
    <name type="scientific">Xanthocytophaga flava</name>
    <dbReference type="NCBI Taxonomy" id="3048013"/>
    <lineage>
        <taxon>Bacteria</taxon>
        <taxon>Pseudomonadati</taxon>
        <taxon>Bacteroidota</taxon>
        <taxon>Cytophagia</taxon>
        <taxon>Cytophagales</taxon>
        <taxon>Rhodocytophagaceae</taxon>
        <taxon>Xanthocytophaga</taxon>
    </lineage>
</organism>
<dbReference type="SUPFAM" id="SSF53335">
    <property type="entry name" value="S-adenosyl-L-methionine-dependent methyltransferases"/>
    <property type="match status" value="1"/>
</dbReference>
<dbReference type="EMBL" id="JASJOS010000020">
    <property type="protein sequence ID" value="MDJ1485500.1"/>
    <property type="molecule type" value="Genomic_DNA"/>
</dbReference>
<feature type="domain" description="CheR-type methyltransferase" evidence="6">
    <location>
        <begin position="2"/>
        <end position="281"/>
    </location>
</feature>
<dbReference type="PANTHER" id="PTHR24422">
    <property type="entry name" value="CHEMOTAXIS PROTEIN METHYLTRANSFERASE"/>
    <property type="match status" value="1"/>
</dbReference>
<dbReference type="SMART" id="SM00138">
    <property type="entry name" value="MeTrc"/>
    <property type="match status" value="1"/>
</dbReference>
<protein>
    <recommendedName>
        <fullName evidence="2">protein-glutamate O-methyltransferase</fullName>
        <ecNumber evidence="2">2.1.1.80</ecNumber>
    </recommendedName>
</protein>
<evidence type="ECO:0000256" key="3">
    <source>
        <dbReference type="ARBA" id="ARBA00022603"/>
    </source>
</evidence>
<dbReference type="PIRSF" id="PIRSF000410">
    <property type="entry name" value="CheR"/>
    <property type="match status" value="1"/>
</dbReference>
<dbReference type="GO" id="GO:0008983">
    <property type="term" value="F:protein-glutamate O-methyltransferase activity"/>
    <property type="evidence" value="ECO:0007669"/>
    <property type="project" value="UniProtKB-EC"/>
</dbReference>
<comment type="catalytic activity">
    <reaction evidence="1">
        <text>L-glutamyl-[protein] + S-adenosyl-L-methionine = [protein]-L-glutamate 5-O-methyl ester + S-adenosyl-L-homocysteine</text>
        <dbReference type="Rhea" id="RHEA:24452"/>
        <dbReference type="Rhea" id="RHEA-COMP:10208"/>
        <dbReference type="Rhea" id="RHEA-COMP:10311"/>
        <dbReference type="ChEBI" id="CHEBI:29973"/>
        <dbReference type="ChEBI" id="CHEBI:57856"/>
        <dbReference type="ChEBI" id="CHEBI:59789"/>
        <dbReference type="ChEBI" id="CHEBI:82795"/>
        <dbReference type="EC" id="2.1.1.80"/>
    </reaction>
</comment>
<name>A0AAE3QYH2_9BACT</name>
<dbReference type="AlphaFoldDB" id="A0AAE3QYH2"/>
<sequence length="281" mass="32527">MILTHTLKLTNADFNRLSAFIYERVGIKLSPIKKTMLESRLQKRLSTLQMGSFKEYCDYIFSDQGKQQELVHMIDQVTTNKTDFFREPNHFSFLQSQLLPSIDKHYRTYPLRVWSAGCSSGEEVYTLAMVLSEYSCTHTPISFHIHGTDISTQVLQKAVTAVYTEDKIAPIPLLLRQKYLLKSKDTTNKTVRIAPSLRSKVQFDRLNFMEDDFNSLPVFDIIFCRNVIIYFDKATQEQVLNRLCSQLRPGGFFFLGHSESITNMDVPLKQIRPTIFQKVTV</sequence>
<dbReference type="GO" id="GO:0032259">
    <property type="term" value="P:methylation"/>
    <property type="evidence" value="ECO:0007669"/>
    <property type="project" value="UniProtKB-KW"/>
</dbReference>
<dbReference type="EC" id="2.1.1.80" evidence="2"/>
<dbReference type="Pfam" id="PF03705">
    <property type="entry name" value="CheR_N"/>
    <property type="match status" value="1"/>
</dbReference>
<dbReference type="InterPro" id="IPR000780">
    <property type="entry name" value="CheR_MeTrfase"/>
</dbReference>
<evidence type="ECO:0000256" key="2">
    <source>
        <dbReference type="ARBA" id="ARBA00012534"/>
    </source>
</evidence>
<proteinExistence type="predicted"/>
<keyword evidence="5" id="KW-0949">S-adenosyl-L-methionine</keyword>
<evidence type="ECO:0000256" key="5">
    <source>
        <dbReference type="ARBA" id="ARBA00022691"/>
    </source>
</evidence>